<evidence type="ECO:0008006" key="4">
    <source>
        <dbReference type="Google" id="ProtNLM"/>
    </source>
</evidence>
<dbReference type="GO" id="GO:0005858">
    <property type="term" value="C:axonemal dynein complex"/>
    <property type="evidence" value="ECO:0007669"/>
    <property type="project" value="TreeGrafter"/>
</dbReference>
<dbReference type="Proteomes" id="UP000784294">
    <property type="component" value="Unassembled WGS sequence"/>
</dbReference>
<reference evidence="2" key="1">
    <citation type="submission" date="2018-11" db="EMBL/GenBank/DDBJ databases">
        <authorList>
            <consortium name="Pathogen Informatics"/>
        </authorList>
    </citation>
    <scope>NUCLEOTIDE SEQUENCE</scope>
</reference>
<keyword evidence="3" id="KW-1185">Reference proteome</keyword>
<proteinExistence type="inferred from homology"/>
<evidence type="ECO:0000313" key="3">
    <source>
        <dbReference type="Proteomes" id="UP000784294"/>
    </source>
</evidence>
<gene>
    <name evidence="2" type="ORF">PXEA_LOCUS32396</name>
</gene>
<name>A0A448XKM9_9PLAT</name>
<evidence type="ECO:0000256" key="1">
    <source>
        <dbReference type="ARBA" id="ARBA00008887"/>
    </source>
</evidence>
<sequence>MVPGLAPQVALDKQIQFKNRFDNLVRKMNTTQKGELLFGFPLSDYSRLQQIGKELELLQRLYGLYNEVNRTVAGYYDIVWHDVSMESIGTDLAEFQSK</sequence>
<organism evidence="2 3">
    <name type="scientific">Protopolystoma xenopodis</name>
    <dbReference type="NCBI Taxonomy" id="117903"/>
    <lineage>
        <taxon>Eukaryota</taxon>
        <taxon>Metazoa</taxon>
        <taxon>Spiralia</taxon>
        <taxon>Lophotrochozoa</taxon>
        <taxon>Platyhelminthes</taxon>
        <taxon>Monogenea</taxon>
        <taxon>Polyopisthocotylea</taxon>
        <taxon>Polystomatidea</taxon>
        <taxon>Polystomatidae</taxon>
        <taxon>Protopolystoma</taxon>
    </lineage>
</organism>
<comment type="caution">
    <text evidence="2">The sequence shown here is derived from an EMBL/GenBank/DDBJ whole genome shotgun (WGS) entry which is preliminary data.</text>
</comment>
<dbReference type="PANTHER" id="PTHR46532">
    <property type="entry name" value="MALE FERTILITY FACTOR KL5"/>
    <property type="match status" value="1"/>
</dbReference>
<dbReference type="InterPro" id="IPR026983">
    <property type="entry name" value="DHC"/>
</dbReference>
<dbReference type="OrthoDB" id="6270003at2759"/>
<accession>A0A448XKM9</accession>
<dbReference type="PANTHER" id="PTHR46532:SF4">
    <property type="entry name" value="AAA+ ATPASE DOMAIN-CONTAINING PROTEIN"/>
    <property type="match status" value="1"/>
</dbReference>
<dbReference type="GO" id="GO:0045505">
    <property type="term" value="F:dynein intermediate chain binding"/>
    <property type="evidence" value="ECO:0007669"/>
    <property type="project" value="InterPro"/>
</dbReference>
<dbReference type="GO" id="GO:0007018">
    <property type="term" value="P:microtubule-based movement"/>
    <property type="evidence" value="ECO:0007669"/>
    <property type="project" value="InterPro"/>
</dbReference>
<evidence type="ECO:0000313" key="2">
    <source>
        <dbReference type="EMBL" id="VEL38956.1"/>
    </source>
</evidence>
<dbReference type="GO" id="GO:0051959">
    <property type="term" value="F:dynein light intermediate chain binding"/>
    <property type="evidence" value="ECO:0007669"/>
    <property type="project" value="InterPro"/>
</dbReference>
<dbReference type="EMBL" id="CAAALY010259606">
    <property type="protein sequence ID" value="VEL38956.1"/>
    <property type="molecule type" value="Genomic_DNA"/>
</dbReference>
<protein>
    <recommendedName>
        <fullName evidence="4">Dynein heavy chain tail domain-containing protein</fullName>
    </recommendedName>
</protein>
<comment type="similarity">
    <text evidence="1">Belongs to the dynein heavy chain family.</text>
</comment>
<dbReference type="AlphaFoldDB" id="A0A448XKM9"/>